<feature type="domain" description="NADH-ubiquinone oxidoreductase 51kDa subunit iron-sulphur binding" evidence="14">
    <location>
        <begin position="394"/>
        <end position="439"/>
    </location>
</feature>
<gene>
    <name evidence="15" type="ORF">BWQ96_08984</name>
</gene>
<dbReference type="InterPro" id="IPR054765">
    <property type="entry name" value="SLBB_dom"/>
</dbReference>
<dbReference type="Pfam" id="PF22461">
    <property type="entry name" value="SLBB_2"/>
    <property type="match status" value="1"/>
</dbReference>
<keyword evidence="12" id="KW-0472">Membrane</keyword>
<keyword evidence="12" id="KW-0679">Respiratory chain</keyword>
<dbReference type="PROSITE" id="PS00645">
    <property type="entry name" value="COMPLEX1_51K_2"/>
    <property type="match status" value="1"/>
</dbReference>
<evidence type="ECO:0000256" key="6">
    <source>
        <dbReference type="ARBA" id="ARBA00022643"/>
    </source>
</evidence>
<dbReference type="SUPFAM" id="SSF140490">
    <property type="entry name" value="Nqo1C-terminal domain-like"/>
    <property type="match status" value="1"/>
</dbReference>
<dbReference type="SMART" id="SM00928">
    <property type="entry name" value="NADH_4Fe-4S"/>
    <property type="match status" value="1"/>
</dbReference>
<comment type="catalytic activity">
    <reaction evidence="12">
        <text>a ubiquinone + NADH + 5 H(+)(in) = a ubiquinol + NAD(+) + 4 H(+)(out)</text>
        <dbReference type="Rhea" id="RHEA:29091"/>
        <dbReference type="Rhea" id="RHEA-COMP:9565"/>
        <dbReference type="Rhea" id="RHEA-COMP:9566"/>
        <dbReference type="ChEBI" id="CHEBI:15378"/>
        <dbReference type="ChEBI" id="CHEBI:16389"/>
        <dbReference type="ChEBI" id="CHEBI:17976"/>
        <dbReference type="ChEBI" id="CHEBI:57540"/>
        <dbReference type="ChEBI" id="CHEBI:57945"/>
        <dbReference type="EC" id="7.1.1.2"/>
    </reaction>
</comment>
<comment type="similarity">
    <text evidence="3 12">Belongs to the complex I 51 kDa subunit family.</text>
</comment>
<evidence type="ECO:0000313" key="16">
    <source>
        <dbReference type="Proteomes" id="UP000247409"/>
    </source>
</evidence>
<evidence type="ECO:0000256" key="11">
    <source>
        <dbReference type="ARBA" id="ARBA00023027"/>
    </source>
</evidence>
<dbReference type="InterPro" id="IPR019575">
    <property type="entry name" value="Nuop51_4Fe4S-bd"/>
</dbReference>
<evidence type="ECO:0000256" key="10">
    <source>
        <dbReference type="ARBA" id="ARBA00023014"/>
    </source>
</evidence>
<accession>A0A2V3IGW1</accession>
<evidence type="ECO:0000313" key="15">
    <source>
        <dbReference type="EMBL" id="PXF41309.1"/>
    </source>
</evidence>
<sequence length="492" mass="53976">MALRSSFTLALRRSHCALVSYTRSLATLKSTAPKQAAAAAKPTPTPKSEEEWRVSNYSGSHGGLSDKDRIFTNLYRDGDWRLEGALKRGDWHKTKDLVQMGRDWIIDEIKASGLRGRGGAGFPSGLKYSFMPKGSPDGRPNYLVVNADESEPGTCKDREIMRSDPHKLVEGCLLVGRAMSARAAYIYIRGEFIDERRNLEVAVAEAYAKGLLGKNASGSGYDFDVYVTHGAGAYICGEETAMIESLEGKQGKPRLKPPFPANIGLYGCPTTVTNVETVAVVPTILRRGSDWFASFGRKGNAGTKLFCISGHVNNPCTVEEEMSIPLRELIDRHCGGVRGGWDNLLAIIPGGSSVQLMPKDICEDVFMDFDSLKAVGSGLGTAAVIVMDKSTDVIAAISRLSYFYKHESCGQCTPCREGTGWLWMLMERMKEGDAKVEEIDMLWEITKQIEGHTICALGDAAAWPVQGVIRHFRPEFERRIAEFQSKNVQAAV</sequence>
<dbReference type="Pfam" id="PF01512">
    <property type="entry name" value="Complex1_51K"/>
    <property type="match status" value="1"/>
</dbReference>
<dbReference type="STRING" id="448386.A0A2V3IGW1"/>
<protein>
    <recommendedName>
        <fullName evidence="12">NADH dehydrogenase [ubiquinone] flavoprotein 1, mitochondrial</fullName>
        <ecNumber evidence="12">7.1.1.2</ecNumber>
    </recommendedName>
</protein>
<dbReference type="PANTHER" id="PTHR11780">
    <property type="entry name" value="NADH-UBIQUINONE OXIDOREDUCTASE FLAVOPROTEIN 1 NDUFV1"/>
    <property type="match status" value="1"/>
</dbReference>
<dbReference type="FunFam" id="3.40.50.11540:FF:000001">
    <property type="entry name" value="NADH dehydrogenase [ubiquinone] flavoprotein 1, mitochondrial"/>
    <property type="match status" value="1"/>
</dbReference>
<dbReference type="OrthoDB" id="42889at2759"/>
<keyword evidence="7 12" id="KW-0479">Metal-binding</keyword>
<dbReference type="Gene3D" id="3.10.20.600">
    <property type="match status" value="1"/>
</dbReference>
<evidence type="ECO:0000256" key="5">
    <source>
        <dbReference type="ARBA" id="ARBA00022630"/>
    </source>
</evidence>
<dbReference type="GO" id="GO:0010181">
    <property type="term" value="F:FMN binding"/>
    <property type="evidence" value="ECO:0007669"/>
    <property type="project" value="InterPro"/>
</dbReference>
<dbReference type="SUPFAM" id="SSF142019">
    <property type="entry name" value="Nqo1 FMN-binding domain-like"/>
    <property type="match status" value="1"/>
</dbReference>
<keyword evidence="5 12" id="KW-0285">Flavoprotein</keyword>
<dbReference type="GO" id="GO:0005743">
    <property type="term" value="C:mitochondrial inner membrane"/>
    <property type="evidence" value="ECO:0007669"/>
    <property type="project" value="UniProtKB-SubCell"/>
</dbReference>
<dbReference type="NCBIfam" id="TIGR01959">
    <property type="entry name" value="nuoF_fam"/>
    <property type="match status" value="1"/>
</dbReference>
<dbReference type="PROSITE" id="PS00644">
    <property type="entry name" value="COMPLEX1_51K_1"/>
    <property type="match status" value="1"/>
</dbReference>
<dbReference type="InterPro" id="IPR001949">
    <property type="entry name" value="NADH-UbQ_OxRdtase_51kDa_CS"/>
</dbReference>
<keyword evidence="15" id="KW-0830">Ubiquinone</keyword>
<keyword evidence="6 12" id="KW-0288">FMN</keyword>
<keyword evidence="12" id="KW-0496">Mitochondrion</keyword>
<comment type="subcellular location">
    <subcellularLocation>
        <location evidence="12">Mitochondrion inner membrane</location>
        <topology evidence="12">Peripheral membrane protein</topology>
        <orientation evidence="12">Matrix side</orientation>
    </subcellularLocation>
</comment>
<organism evidence="15 16">
    <name type="scientific">Gracilariopsis chorda</name>
    <dbReference type="NCBI Taxonomy" id="448386"/>
    <lineage>
        <taxon>Eukaryota</taxon>
        <taxon>Rhodophyta</taxon>
        <taxon>Florideophyceae</taxon>
        <taxon>Rhodymeniophycidae</taxon>
        <taxon>Gracilariales</taxon>
        <taxon>Gracilariaceae</taxon>
        <taxon>Gracilariopsis</taxon>
    </lineage>
</organism>
<keyword evidence="12" id="KW-0999">Mitochondrion inner membrane</keyword>
<feature type="region of interest" description="Disordered" evidence="13">
    <location>
        <begin position="32"/>
        <end position="59"/>
    </location>
</feature>
<comment type="function">
    <text evidence="12">Core subunit of the mitochondrial membrane respiratory chain NADH dehydrogenase (Complex I) which catalyzes electron transfer from NADH through the respiratory chain, using ubiquinone as an electron acceptor. Essential for the catalytic activity and assembly of complex I.</text>
</comment>
<dbReference type="PANTHER" id="PTHR11780:SF10">
    <property type="entry name" value="NADH DEHYDROGENASE [UBIQUINONE] FLAVOPROTEIN 1, MITOCHONDRIAL"/>
    <property type="match status" value="1"/>
</dbReference>
<evidence type="ECO:0000256" key="1">
    <source>
        <dbReference type="ARBA" id="ARBA00001917"/>
    </source>
</evidence>
<keyword evidence="9 12" id="KW-0408">Iron</keyword>
<dbReference type="SUPFAM" id="SSF142984">
    <property type="entry name" value="Nqo1 middle domain-like"/>
    <property type="match status" value="1"/>
</dbReference>
<dbReference type="GO" id="GO:0051539">
    <property type="term" value="F:4 iron, 4 sulfur cluster binding"/>
    <property type="evidence" value="ECO:0007669"/>
    <property type="project" value="UniProtKB-UniRule"/>
</dbReference>
<dbReference type="InterPro" id="IPR050837">
    <property type="entry name" value="ComplexI_51kDa_subunit"/>
</dbReference>
<evidence type="ECO:0000256" key="9">
    <source>
        <dbReference type="ARBA" id="ARBA00023004"/>
    </source>
</evidence>
<keyword evidence="12" id="KW-0813">Transport</keyword>
<evidence type="ECO:0000256" key="7">
    <source>
        <dbReference type="ARBA" id="ARBA00022723"/>
    </source>
</evidence>
<dbReference type="NCBIfam" id="NF010120">
    <property type="entry name" value="PRK13596.1"/>
    <property type="match status" value="1"/>
</dbReference>
<evidence type="ECO:0000256" key="3">
    <source>
        <dbReference type="ARBA" id="ARBA00007523"/>
    </source>
</evidence>
<dbReference type="Pfam" id="PF10589">
    <property type="entry name" value="NADH_4Fe-4S"/>
    <property type="match status" value="1"/>
</dbReference>
<keyword evidence="10 12" id="KW-0411">Iron-sulfur</keyword>
<keyword evidence="11 12" id="KW-0520">NAD</keyword>
<comment type="cofactor">
    <cofactor evidence="2 12">
        <name>[4Fe-4S] cluster</name>
        <dbReference type="ChEBI" id="CHEBI:49883"/>
    </cofactor>
</comment>
<dbReference type="EMBL" id="NBIV01000223">
    <property type="protein sequence ID" value="PXF41309.1"/>
    <property type="molecule type" value="Genomic_DNA"/>
</dbReference>
<keyword evidence="4 12" id="KW-0004">4Fe-4S</keyword>
<dbReference type="Gene3D" id="3.40.50.11540">
    <property type="entry name" value="NADH-ubiquinone oxidoreductase 51kDa subunit"/>
    <property type="match status" value="1"/>
</dbReference>
<keyword evidence="12" id="KW-0809">Transit peptide</keyword>
<comment type="caution">
    <text evidence="15">The sequence shown here is derived from an EMBL/GenBank/DDBJ whole genome shotgun (WGS) entry which is preliminary data.</text>
</comment>
<dbReference type="Proteomes" id="UP000247409">
    <property type="component" value="Unassembled WGS sequence"/>
</dbReference>
<dbReference type="GO" id="GO:0046872">
    <property type="term" value="F:metal ion binding"/>
    <property type="evidence" value="ECO:0007669"/>
    <property type="project" value="UniProtKB-KW"/>
</dbReference>
<name>A0A2V3IGW1_9FLOR</name>
<dbReference type="AlphaFoldDB" id="A0A2V3IGW1"/>
<dbReference type="Gene3D" id="1.20.1440.230">
    <property type="entry name" value="NADH-ubiquinone oxidoreductase 51kDa subunit, iron-sulphur binding domain"/>
    <property type="match status" value="1"/>
</dbReference>
<evidence type="ECO:0000256" key="4">
    <source>
        <dbReference type="ARBA" id="ARBA00022485"/>
    </source>
</evidence>
<dbReference type="FunFam" id="3.10.20.600:FF:000001">
    <property type="entry name" value="NADH dehydrogenase [ubiquinone] flavoprotein 1, mitochondrial"/>
    <property type="match status" value="1"/>
</dbReference>
<dbReference type="InterPro" id="IPR011537">
    <property type="entry name" value="NADH-UbQ_OxRdtase_suF"/>
</dbReference>
<evidence type="ECO:0000256" key="2">
    <source>
        <dbReference type="ARBA" id="ARBA00001966"/>
    </source>
</evidence>
<evidence type="ECO:0000256" key="12">
    <source>
        <dbReference type="RuleBase" id="RU364066"/>
    </source>
</evidence>
<comment type="cofactor">
    <cofactor evidence="1 12">
        <name>FMN</name>
        <dbReference type="ChEBI" id="CHEBI:58210"/>
    </cofactor>
</comment>
<dbReference type="GO" id="GO:0006120">
    <property type="term" value="P:mitochondrial electron transport, NADH to ubiquinone"/>
    <property type="evidence" value="ECO:0007669"/>
    <property type="project" value="TreeGrafter"/>
</dbReference>
<reference evidence="15 16" key="1">
    <citation type="journal article" date="2018" name="Mol. Biol. Evol.">
        <title>Analysis of the draft genome of the red seaweed Gracilariopsis chorda provides insights into genome size evolution in Rhodophyta.</title>
        <authorList>
            <person name="Lee J."/>
            <person name="Yang E.C."/>
            <person name="Graf L."/>
            <person name="Yang J.H."/>
            <person name="Qiu H."/>
            <person name="Zel Zion U."/>
            <person name="Chan C.X."/>
            <person name="Stephens T.G."/>
            <person name="Weber A.P.M."/>
            <person name="Boo G.H."/>
            <person name="Boo S.M."/>
            <person name="Kim K.M."/>
            <person name="Shin Y."/>
            <person name="Jung M."/>
            <person name="Lee S.J."/>
            <person name="Yim H.S."/>
            <person name="Lee J.H."/>
            <person name="Bhattacharya D."/>
            <person name="Yoon H.S."/>
        </authorList>
    </citation>
    <scope>NUCLEOTIDE SEQUENCE [LARGE SCALE GENOMIC DNA]</scope>
    <source>
        <strain evidence="15 16">SKKU-2015</strain>
        <tissue evidence="15">Whole body</tissue>
    </source>
</reference>
<evidence type="ECO:0000256" key="8">
    <source>
        <dbReference type="ARBA" id="ARBA00022967"/>
    </source>
</evidence>
<evidence type="ECO:0000259" key="14">
    <source>
        <dbReference type="SMART" id="SM00928"/>
    </source>
</evidence>
<dbReference type="GO" id="GO:0008137">
    <property type="term" value="F:NADH dehydrogenase (ubiquinone) activity"/>
    <property type="evidence" value="ECO:0007669"/>
    <property type="project" value="UniProtKB-EC"/>
</dbReference>
<dbReference type="EC" id="7.1.1.2" evidence="12"/>
<dbReference type="InterPro" id="IPR037225">
    <property type="entry name" value="Nuo51_FMN-bd_sf"/>
</dbReference>
<keyword evidence="8" id="KW-1278">Translocase</keyword>
<dbReference type="InterPro" id="IPR011538">
    <property type="entry name" value="Nuo51_FMN-bd"/>
</dbReference>
<keyword evidence="12" id="KW-0249">Electron transport</keyword>
<dbReference type="InterPro" id="IPR037207">
    <property type="entry name" value="Nuop51_4Fe4S-bd_sf"/>
</dbReference>
<feature type="compositionally biased region" description="Low complexity" evidence="13">
    <location>
        <begin position="32"/>
        <end position="42"/>
    </location>
</feature>
<keyword evidence="16" id="KW-1185">Reference proteome</keyword>
<dbReference type="FunFam" id="1.20.1440.230:FF:000001">
    <property type="entry name" value="Mitochondrial NADH dehydrogenase flavoprotein 1"/>
    <property type="match status" value="1"/>
</dbReference>
<proteinExistence type="inferred from homology"/>
<dbReference type="GO" id="GO:0051287">
    <property type="term" value="F:NAD binding"/>
    <property type="evidence" value="ECO:0007669"/>
    <property type="project" value="UniProtKB-UniRule"/>
</dbReference>
<evidence type="ECO:0000256" key="13">
    <source>
        <dbReference type="SAM" id="MobiDB-lite"/>
    </source>
</evidence>